<protein>
    <submittedName>
        <fullName evidence="2">Uncharacterized protein</fullName>
    </submittedName>
</protein>
<keyword evidence="1" id="KW-1133">Transmembrane helix</keyword>
<reference evidence="2" key="1">
    <citation type="journal article" date="2020" name="Nucleic Acids Res.">
        <title>Gene fragmentation and RNA editing without borders: eccentric mitochondrial genomes of diplonemids.</title>
        <authorList>
            <person name="Kaur B."/>
            <person name="Zahonova K."/>
            <person name="Valach M."/>
            <person name="Faktorova D."/>
            <person name="Prokopchuk G."/>
            <person name="Burger G."/>
            <person name="Lukes J."/>
        </authorList>
    </citation>
    <scope>NUCLEOTIDE SEQUENCE</scope>
</reference>
<dbReference type="AlphaFoldDB" id="A0A6G5ZV73"/>
<keyword evidence="1" id="KW-0812">Transmembrane</keyword>
<feature type="transmembrane region" description="Helical" evidence="1">
    <location>
        <begin position="37"/>
        <end position="59"/>
    </location>
</feature>
<organism evidence="2">
    <name type="scientific">Sulcionema specki</name>
    <dbReference type="NCBI Taxonomy" id="2016126"/>
    <lineage>
        <taxon>Eukaryota</taxon>
        <taxon>Discoba</taxon>
        <taxon>Euglenozoa</taxon>
        <taxon>Diplonemea</taxon>
        <taxon>Diplonemidae</taxon>
        <taxon>Sulcionema</taxon>
    </lineage>
</organism>
<evidence type="ECO:0000313" key="2">
    <source>
        <dbReference type="EMBL" id="QHQ98713.1"/>
    </source>
</evidence>
<dbReference type="EMBL" id="MN109418">
    <property type="protein sequence ID" value="QHQ98713.1"/>
    <property type="molecule type" value="mRNA"/>
</dbReference>
<feature type="transmembrane region" description="Helical" evidence="1">
    <location>
        <begin position="6"/>
        <end position="25"/>
    </location>
</feature>
<evidence type="ECO:0000256" key="1">
    <source>
        <dbReference type="SAM" id="Phobius"/>
    </source>
</evidence>
<geneLocation type="mitochondrion" evidence="2"/>
<keyword evidence="2" id="KW-0496">Mitochondrion</keyword>
<keyword evidence="1" id="KW-0472">Membrane</keyword>
<proteinExistence type="evidence at transcript level"/>
<feature type="transmembrane region" description="Helical" evidence="1">
    <location>
        <begin position="104"/>
        <end position="125"/>
    </location>
</feature>
<accession>A0A6G5ZV73</accession>
<sequence>MPTLHSSVVVLLLVCCDILSIRYITTIHMVLLSTMGYGRNTCTYSSFFFFFVIRIGIGIPCRPSGIYTSIGVVQPISVVLSAYHHLGCGIHRSLTGMHLIDDTLQVVSAYQISIVLSLLTSHIVIHSTCFFF</sequence>
<name>A0A6G5ZV73_9EUGL</name>